<keyword evidence="3" id="KW-1003">Cell membrane</keyword>
<dbReference type="KEGG" id="psai:C3B54_11814"/>
<dbReference type="PROSITE" id="PS51371">
    <property type="entry name" value="CBS"/>
    <property type="match status" value="2"/>
</dbReference>
<keyword evidence="7 9" id="KW-0129">CBS domain</keyword>
<dbReference type="InterPro" id="IPR002550">
    <property type="entry name" value="CNNM"/>
</dbReference>
<dbReference type="SUPFAM" id="SSF56176">
    <property type="entry name" value="FAD-binding/transporter-associated domain-like"/>
    <property type="match status" value="1"/>
</dbReference>
<dbReference type="Pfam" id="PF03471">
    <property type="entry name" value="CorC_HlyC"/>
    <property type="match status" value="1"/>
</dbReference>
<dbReference type="InterPro" id="IPR016169">
    <property type="entry name" value="FAD-bd_PCMH_sub2"/>
</dbReference>
<organism evidence="14 15">
    <name type="scientific">Pontimonas salivibrio</name>
    <dbReference type="NCBI Taxonomy" id="1159327"/>
    <lineage>
        <taxon>Bacteria</taxon>
        <taxon>Bacillati</taxon>
        <taxon>Actinomycetota</taxon>
        <taxon>Actinomycetes</taxon>
        <taxon>Micrococcales</taxon>
        <taxon>Microbacteriaceae</taxon>
        <taxon>Pontimonas</taxon>
    </lineage>
</organism>
<dbReference type="GO" id="GO:0050660">
    <property type="term" value="F:flavin adenine dinucleotide binding"/>
    <property type="evidence" value="ECO:0007669"/>
    <property type="project" value="InterPro"/>
</dbReference>
<keyword evidence="6 10" id="KW-1133">Transmembrane helix</keyword>
<feature type="transmembrane region" description="Helical" evidence="11">
    <location>
        <begin position="87"/>
        <end position="106"/>
    </location>
</feature>
<evidence type="ECO:0000256" key="5">
    <source>
        <dbReference type="ARBA" id="ARBA00022737"/>
    </source>
</evidence>
<comment type="similarity">
    <text evidence="2">Belongs to the UPF0053 family.</text>
</comment>
<feature type="transmembrane region" description="Helical" evidence="11">
    <location>
        <begin position="50"/>
        <end position="81"/>
    </location>
</feature>
<dbReference type="Gene3D" id="3.30.465.10">
    <property type="match status" value="1"/>
</dbReference>
<evidence type="ECO:0000256" key="11">
    <source>
        <dbReference type="SAM" id="Phobius"/>
    </source>
</evidence>
<dbReference type="PANTHER" id="PTHR22777:SF32">
    <property type="entry name" value="UPF0053 INNER MEMBRANE PROTEIN YFJD"/>
    <property type="match status" value="1"/>
</dbReference>
<feature type="domain" description="CBS" evidence="12">
    <location>
        <begin position="270"/>
        <end position="327"/>
    </location>
</feature>
<dbReference type="InterPro" id="IPR044751">
    <property type="entry name" value="Ion_transp-like_CBS"/>
</dbReference>
<dbReference type="Pfam" id="PF01595">
    <property type="entry name" value="CNNM"/>
    <property type="match status" value="1"/>
</dbReference>
<dbReference type="SMART" id="SM00116">
    <property type="entry name" value="CBS"/>
    <property type="match status" value="2"/>
</dbReference>
<dbReference type="Pfam" id="PF00571">
    <property type="entry name" value="CBS"/>
    <property type="match status" value="2"/>
</dbReference>
<evidence type="ECO:0000259" key="12">
    <source>
        <dbReference type="PROSITE" id="PS51371"/>
    </source>
</evidence>
<sequence length="439" mass="47672">MTIAFIITAVLLIVIGGLLTALDGALHVLSRSDILDEAEGAKHRLPLQRIATDVAAHITALGFVRVVVDTLAAILVTLAVVNLLDEWWQVLLVAGIILIAVSFVVVGSSPRSVGMTHPRAMLTTFAPLIRGIRVGLGPLAEGLIVVGRLVTPGRPAGGPLTSEEQLRSLVDEAAHQDVLEAEDRELLHSVFEFGDTIVREVMVARTDMVTAEATWTLREVLEVFFDKGVSRMPVVGKDSDDVVGVIYLRDVASVQHENSRKMGSTRVSALAKPAVFVPETKKADDTLRYLQTQRNHMALVVDEYGGIAGLVTLEDLIEELVGDITDEYDTESSEWSALGEDRYRVATRLPLDDLSDLFDIDIDEDDVDTVGGLMTKYLGRLPEGGSEAQAHDLLLLAETPVSQKTGVEWIVVQPTTQLRDALAERRALDQALTGEIPVQ</sequence>
<proteinExistence type="inferred from homology"/>
<evidence type="ECO:0000256" key="1">
    <source>
        <dbReference type="ARBA" id="ARBA00004651"/>
    </source>
</evidence>
<feature type="domain" description="CBS" evidence="12">
    <location>
        <begin position="202"/>
        <end position="262"/>
    </location>
</feature>
<dbReference type="RefSeq" id="WP_104913356.1">
    <property type="nucleotide sequence ID" value="NZ_CP026923.1"/>
</dbReference>
<dbReference type="PANTHER" id="PTHR22777">
    <property type="entry name" value="HEMOLYSIN-RELATED"/>
    <property type="match status" value="1"/>
</dbReference>
<evidence type="ECO:0000256" key="7">
    <source>
        <dbReference type="ARBA" id="ARBA00023122"/>
    </source>
</evidence>
<gene>
    <name evidence="14" type="ORF">C3B54_11814</name>
</gene>
<accession>A0A2L2BQ43</accession>
<evidence type="ECO:0000256" key="10">
    <source>
        <dbReference type="PROSITE-ProRule" id="PRU01193"/>
    </source>
</evidence>
<dbReference type="OrthoDB" id="110231at2"/>
<evidence type="ECO:0000256" key="8">
    <source>
        <dbReference type="ARBA" id="ARBA00023136"/>
    </source>
</evidence>
<comment type="subcellular location">
    <subcellularLocation>
        <location evidence="1">Cell membrane</location>
        <topology evidence="1">Multi-pass membrane protein</topology>
    </subcellularLocation>
</comment>
<name>A0A2L2BQ43_9MICO</name>
<evidence type="ECO:0000313" key="14">
    <source>
        <dbReference type="EMBL" id="AVG23793.1"/>
    </source>
</evidence>
<dbReference type="FunFam" id="3.10.580.10:FF:000002">
    <property type="entry name" value="Magnesium/cobalt efflux protein CorC"/>
    <property type="match status" value="1"/>
</dbReference>
<evidence type="ECO:0000313" key="15">
    <source>
        <dbReference type="Proteomes" id="UP000243077"/>
    </source>
</evidence>
<feature type="transmembrane region" description="Helical" evidence="11">
    <location>
        <begin position="6"/>
        <end position="29"/>
    </location>
</feature>
<dbReference type="InterPro" id="IPR005170">
    <property type="entry name" value="Transptr-assoc_dom"/>
</dbReference>
<keyword evidence="8 10" id="KW-0472">Membrane</keyword>
<evidence type="ECO:0000259" key="13">
    <source>
        <dbReference type="PROSITE" id="PS51846"/>
    </source>
</evidence>
<keyword evidence="5" id="KW-0677">Repeat</keyword>
<dbReference type="Gene3D" id="3.10.580.10">
    <property type="entry name" value="CBS-domain"/>
    <property type="match status" value="1"/>
</dbReference>
<dbReference type="InterPro" id="IPR046342">
    <property type="entry name" value="CBS_dom_sf"/>
</dbReference>
<dbReference type="CDD" id="cd04590">
    <property type="entry name" value="CBS_pair_CorC_HlyC_assoc"/>
    <property type="match status" value="1"/>
</dbReference>
<dbReference type="AlphaFoldDB" id="A0A2L2BQ43"/>
<keyword evidence="4 10" id="KW-0812">Transmembrane</keyword>
<dbReference type="Proteomes" id="UP000243077">
    <property type="component" value="Chromosome"/>
</dbReference>
<dbReference type="SUPFAM" id="SSF54631">
    <property type="entry name" value="CBS-domain pair"/>
    <property type="match status" value="1"/>
</dbReference>
<reference evidence="14 15" key="1">
    <citation type="submission" date="2018-02" db="EMBL/GenBank/DDBJ databases">
        <title>Complete genome of the streamlined marine actinobacterium Pontimonas salivibrio CL-TW6 adapted to coastal planktonic lifestype.</title>
        <authorList>
            <person name="Cho B.C."/>
            <person name="Hardies S.C."/>
            <person name="Jang G.I."/>
            <person name="Hwang C.Y."/>
        </authorList>
    </citation>
    <scope>NUCLEOTIDE SEQUENCE [LARGE SCALE GENOMIC DNA]</scope>
    <source>
        <strain evidence="14 15">CL-TW6</strain>
    </source>
</reference>
<evidence type="ECO:0000256" key="9">
    <source>
        <dbReference type="PROSITE-ProRule" id="PRU00703"/>
    </source>
</evidence>
<evidence type="ECO:0000256" key="4">
    <source>
        <dbReference type="ARBA" id="ARBA00022692"/>
    </source>
</evidence>
<evidence type="ECO:0000256" key="2">
    <source>
        <dbReference type="ARBA" id="ARBA00006337"/>
    </source>
</evidence>
<dbReference type="InterPro" id="IPR000644">
    <property type="entry name" value="CBS_dom"/>
</dbReference>
<dbReference type="PROSITE" id="PS51846">
    <property type="entry name" value="CNNM"/>
    <property type="match status" value="1"/>
</dbReference>
<feature type="domain" description="CNNM transmembrane" evidence="13">
    <location>
        <begin position="1"/>
        <end position="183"/>
    </location>
</feature>
<evidence type="ECO:0000256" key="6">
    <source>
        <dbReference type="ARBA" id="ARBA00022989"/>
    </source>
</evidence>
<protein>
    <submittedName>
        <fullName evidence="14">Hemolysin-related ion transporter</fullName>
    </submittedName>
</protein>
<dbReference type="InterPro" id="IPR036318">
    <property type="entry name" value="FAD-bd_PCMH-like_sf"/>
</dbReference>
<keyword evidence="15" id="KW-1185">Reference proteome</keyword>
<dbReference type="GO" id="GO:0005886">
    <property type="term" value="C:plasma membrane"/>
    <property type="evidence" value="ECO:0007669"/>
    <property type="project" value="UniProtKB-SubCell"/>
</dbReference>
<dbReference type="SMART" id="SM01091">
    <property type="entry name" value="CorC_HlyC"/>
    <property type="match status" value="1"/>
</dbReference>
<dbReference type="EMBL" id="CP026923">
    <property type="protein sequence ID" value="AVG23793.1"/>
    <property type="molecule type" value="Genomic_DNA"/>
</dbReference>
<evidence type="ECO:0000256" key="3">
    <source>
        <dbReference type="ARBA" id="ARBA00022475"/>
    </source>
</evidence>